<reference evidence="3 4" key="1">
    <citation type="submission" date="2020-08" db="EMBL/GenBank/DDBJ databases">
        <title>Genome sequence of Rhodobacteraceae bacterium Lw-13e.</title>
        <authorList>
            <person name="Poehlein A."/>
            <person name="Wolter L."/>
            <person name="Daniel R."/>
            <person name="Brinkhoff T."/>
        </authorList>
    </citation>
    <scope>NUCLEOTIDE SEQUENCE [LARGE SCALE GENOMIC DNA]</scope>
    <source>
        <strain evidence="3 4">Lw-13e</strain>
    </source>
</reference>
<gene>
    <name evidence="3" type="primary">bepA_3</name>
    <name evidence="3" type="ORF">PSAL_019410</name>
</gene>
<keyword evidence="1" id="KW-0802">TPR repeat</keyword>
<evidence type="ECO:0000256" key="1">
    <source>
        <dbReference type="PROSITE-ProRule" id="PRU00339"/>
    </source>
</evidence>
<dbReference type="SUPFAM" id="SSF48452">
    <property type="entry name" value="TPR-like"/>
    <property type="match status" value="3"/>
</dbReference>
<dbReference type="PANTHER" id="PTHR12558:SF13">
    <property type="entry name" value="CELL DIVISION CYCLE PROTEIN 27 HOMOLOG"/>
    <property type="match status" value="1"/>
</dbReference>
<protein>
    <submittedName>
        <fullName evidence="3">Beta-barrel assembly-enhancing protease</fullName>
        <ecNumber evidence="3">3.4.-.-</ecNumber>
    </submittedName>
</protein>
<dbReference type="PANTHER" id="PTHR12558">
    <property type="entry name" value="CELL DIVISION CYCLE 16,23,27"/>
    <property type="match status" value="1"/>
</dbReference>
<dbReference type="EMBL" id="CP060436">
    <property type="protein sequence ID" value="QPM90702.1"/>
    <property type="molecule type" value="Genomic_DNA"/>
</dbReference>
<dbReference type="Proteomes" id="UP000283786">
    <property type="component" value="Chromosome"/>
</dbReference>
<dbReference type="Pfam" id="PF13432">
    <property type="entry name" value="TPR_16"/>
    <property type="match status" value="3"/>
</dbReference>
<keyword evidence="4" id="KW-1185">Reference proteome</keyword>
<feature type="signal peptide" evidence="2">
    <location>
        <begin position="1"/>
        <end position="21"/>
    </location>
</feature>
<feature type="chain" id="PRO_5035155594" evidence="2">
    <location>
        <begin position="22"/>
        <end position="569"/>
    </location>
</feature>
<feature type="repeat" description="TPR" evidence="1">
    <location>
        <begin position="503"/>
        <end position="536"/>
    </location>
</feature>
<evidence type="ECO:0000313" key="4">
    <source>
        <dbReference type="Proteomes" id="UP000283786"/>
    </source>
</evidence>
<dbReference type="PROSITE" id="PS50005">
    <property type="entry name" value="TPR"/>
    <property type="match status" value="2"/>
</dbReference>
<evidence type="ECO:0000256" key="2">
    <source>
        <dbReference type="SAM" id="SignalP"/>
    </source>
</evidence>
<evidence type="ECO:0000313" key="3">
    <source>
        <dbReference type="EMBL" id="QPM90702.1"/>
    </source>
</evidence>
<dbReference type="RefSeq" id="WP_119837851.1">
    <property type="nucleotide sequence ID" value="NZ_CP060436.1"/>
</dbReference>
<organism evidence="3 4">
    <name type="scientific">Pseudooceanicola algae</name>
    <dbReference type="NCBI Taxonomy" id="1537215"/>
    <lineage>
        <taxon>Bacteria</taxon>
        <taxon>Pseudomonadati</taxon>
        <taxon>Pseudomonadota</taxon>
        <taxon>Alphaproteobacteria</taxon>
        <taxon>Rhodobacterales</taxon>
        <taxon>Paracoccaceae</taxon>
        <taxon>Pseudooceanicola</taxon>
    </lineage>
</organism>
<dbReference type="InterPro" id="IPR019734">
    <property type="entry name" value="TPR_rpt"/>
</dbReference>
<name>A0A418SKG0_9RHOB</name>
<sequence length="569" mass="62098">MNFLKASALALATLAPLGAMAPLPALADSAAGDYLAGRQARATDDFDNAAYYYRRAMQSLPDDPRVLEGLVQSEVSVGRFADAIPAAQRLEDLGGESQLARMVLVVDALKHEDYDGLLTRISAQEGAGPLADGLLTAWIRLGQGNMDAALAAFDKVASEDGLAYFARYHKALALAYVGDFAAAEAIYADPEGGQLEMTRRGALARIEALSQLDRDEEALTLLRSLFGSDLNPELQQIKARLDAGETLDNTHVTSITDGAAEVFYSIAAALQSEASPQYTLLFTRLASALRPDHVDAQLLAGQLLESLDQPELATAAYRSVSRDDPNFYLAELGRADTLFQSERDDAALEVLNSLAVTYPDLSEVQAALGSMQRRLGNHRAAVEAYSRALDLRTPDDRGNWLLLYNRAMSRERLNDWPGAEADFRAALDRNPNQPNVLNYFGYSLVEQNENLDEALEMIERAVDLSPDSGYIVDSLGWVLFQLGRVQEAVPQMERAAELMPVDSVVNDHLGDVYWSVGRKLEAQFQWTRALSLDPEDDEADRIRRKLKVGLDAVLADEKAVSGQVASDDG</sequence>
<proteinExistence type="predicted"/>
<dbReference type="AlphaFoldDB" id="A0A418SKG0"/>
<feature type="repeat" description="TPR" evidence="1">
    <location>
        <begin position="362"/>
        <end position="395"/>
    </location>
</feature>
<keyword evidence="3" id="KW-0378">Hydrolase</keyword>
<dbReference type="KEGG" id="palw:PSAL_019410"/>
<dbReference type="GO" id="GO:0006508">
    <property type="term" value="P:proteolysis"/>
    <property type="evidence" value="ECO:0007669"/>
    <property type="project" value="UniProtKB-KW"/>
</dbReference>
<dbReference type="OrthoDB" id="9766710at2"/>
<dbReference type="EC" id="3.4.-.-" evidence="3"/>
<dbReference type="InterPro" id="IPR011990">
    <property type="entry name" value="TPR-like_helical_dom_sf"/>
</dbReference>
<dbReference type="Gene3D" id="1.25.40.10">
    <property type="entry name" value="Tetratricopeptide repeat domain"/>
    <property type="match status" value="3"/>
</dbReference>
<dbReference type="GO" id="GO:0008233">
    <property type="term" value="F:peptidase activity"/>
    <property type="evidence" value="ECO:0007669"/>
    <property type="project" value="UniProtKB-KW"/>
</dbReference>
<accession>A0A418SKG0</accession>
<keyword evidence="2" id="KW-0732">Signal</keyword>
<keyword evidence="3" id="KW-0645">Protease</keyword>
<dbReference type="SMART" id="SM00028">
    <property type="entry name" value="TPR"/>
    <property type="match status" value="8"/>
</dbReference>